<dbReference type="Pfam" id="PF06452">
    <property type="entry name" value="CBM9_1"/>
    <property type="match status" value="1"/>
</dbReference>
<dbReference type="Gene3D" id="2.60.120.970">
    <property type="match status" value="1"/>
</dbReference>
<feature type="region of interest" description="Disordered" evidence="4">
    <location>
        <begin position="958"/>
        <end position="1018"/>
    </location>
</feature>
<feature type="domain" description="SpaA-like prealbumin fold" evidence="6">
    <location>
        <begin position="1040"/>
        <end position="1109"/>
    </location>
</feature>
<evidence type="ECO:0000256" key="4">
    <source>
        <dbReference type="SAM" id="MobiDB-lite"/>
    </source>
</evidence>
<dbReference type="GO" id="GO:0016052">
    <property type="term" value="P:carbohydrate catabolic process"/>
    <property type="evidence" value="ECO:0007669"/>
    <property type="project" value="InterPro"/>
</dbReference>
<dbReference type="InterPro" id="IPR041033">
    <property type="entry name" value="SpaA_PFL_dom_1"/>
</dbReference>
<comment type="subcellular location">
    <subcellularLocation>
        <location evidence="1">Secreted</location>
    </subcellularLocation>
</comment>
<feature type="domain" description="Carbohydrate-binding" evidence="5">
    <location>
        <begin position="763"/>
        <end position="949"/>
    </location>
</feature>
<keyword evidence="2" id="KW-0964">Secreted</keyword>
<dbReference type="AlphaFoldDB" id="A0A2N3G6D2"/>
<reference evidence="8 9" key="1">
    <citation type="journal article" date="2017" name="ISME J.">
        <title>Potential for microbial H2 and metal transformations associated with novel bacteria and archaea in deep terrestrial subsurface sediments.</title>
        <authorList>
            <person name="Hernsdorf A.W."/>
            <person name="Amano Y."/>
            <person name="Miyakawa K."/>
            <person name="Ise K."/>
            <person name="Suzuki Y."/>
            <person name="Anantharaman K."/>
            <person name="Probst A."/>
            <person name="Burstein D."/>
            <person name="Thomas B.C."/>
            <person name="Banfield J.F."/>
        </authorList>
    </citation>
    <scope>NUCLEOTIDE SEQUENCE [LARGE SCALE GENOMIC DNA]</scope>
    <source>
        <strain evidence="8">HGW-Actinobacteria-3</strain>
    </source>
</reference>
<dbReference type="Pfam" id="PF17802">
    <property type="entry name" value="SpaA"/>
    <property type="match status" value="1"/>
</dbReference>
<organism evidence="8 9">
    <name type="scientific">Candidatus Anoxymicrobium japonicum</name>
    <dbReference type="NCBI Taxonomy" id="2013648"/>
    <lineage>
        <taxon>Bacteria</taxon>
        <taxon>Bacillati</taxon>
        <taxon>Actinomycetota</taxon>
        <taxon>Candidatus Geothermincolia</taxon>
        <taxon>Candidatus Geothermincolales</taxon>
        <taxon>Candidatus Anoxymicrobiaceae</taxon>
        <taxon>Candidatus Anoxymicrobium</taxon>
    </lineage>
</organism>
<dbReference type="Proteomes" id="UP000233654">
    <property type="component" value="Unassembled WGS sequence"/>
</dbReference>
<protein>
    <recommendedName>
        <fullName evidence="10">DNRLRE domain-containing protein</fullName>
    </recommendedName>
</protein>
<name>A0A2N3G6D2_9ACTN</name>
<evidence type="ECO:0000256" key="1">
    <source>
        <dbReference type="ARBA" id="ARBA00004613"/>
    </source>
</evidence>
<feature type="region of interest" description="Disordered" evidence="4">
    <location>
        <begin position="712"/>
        <end position="753"/>
    </location>
</feature>
<dbReference type="SUPFAM" id="SSF51445">
    <property type="entry name" value="(Trans)glycosidases"/>
    <property type="match status" value="1"/>
</dbReference>
<proteinExistence type="predicted"/>
<dbReference type="InterPro" id="IPR017853">
    <property type="entry name" value="GH"/>
</dbReference>
<evidence type="ECO:0000259" key="5">
    <source>
        <dbReference type="Pfam" id="PF06452"/>
    </source>
</evidence>
<evidence type="ECO:0000256" key="3">
    <source>
        <dbReference type="ARBA" id="ARBA00022729"/>
    </source>
</evidence>
<dbReference type="InterPro" id="IPR055372">
    <property type="entry name" value="CBM96"/>
</dbReference>
<dbReference type="Pfam" id="PF24517">
    <property type="entry name" value="CBM96"/>
    <property type="match status" value="1"/>
</dbReference>
<dbReference type="SUPFAM" id="SSF49344">
    <property type="entry name" value="CBD9-like"/>
    <property type="match status" value="1"/>
</dbReference>
<dbReference type="InterPro" id="IPR010502">
    <property type="entry name" value="Carb-bd_dom_fam9"/>
</dbReference>
<evidence type="ECO:0000259" key="6">
    <source>
        <dbReference type="Pfam" id="PF17802"/>
    </source>
</evidence>
<feature type="compositionally biased region" description="Low complexity" evidence="4">
    <location>
        <begin position="714"/>
        <end position="751"/>
    </location>
</feature>
<dbReference type="EMBL" id="PHEX01000023">
    <property type="protein sequence ID" value="PKQ28280.1"/>
    <property type="molecule type" value="Genomic_DNA"/>
</dbReference>
<feature type="domain" description="Carbohydrate-binding module family 96" evidence="7">
    <location>
        <begin position="539"/>
        <end position="710"/>
    </location>
</feature>
<evidence type="ECO:0000313" key="8">
    <source>
        <dbReference type="EMBL" id="PKQ28280.1"/>
    </source>
</evidence>
<dbReference type="Gene3D" id="2.60.40.10">
    <property type="entry name" value="Immunoglobulins"/>
    <property type="match status" value="1"/>
</dbReference>
<dbReference type="GO" id="GO:0004553">
    <property type="term" value="F:hydrolase activity, hydrolyzing O-glycosyl compounds"/>
    <property type="evidence" value="ECO:0007669"/>
    <property type="project" value="InterPro"/>
</dbReference>
<dbReference type="Gene3D" id="3.20.20.80">
    <property type="entry name" value="Glycosidases"/>
    <property type="match status" value="1"/>
</dbReference>
<gene>
    <name evidence="8" type="ORF">CVT63_03540</name>
</gene>
<accession>A0A2N3G6D2</accession>
<feature type="region of interest" description="Disordered" evidence="4">
    <location>
        <begin position="1114"/>
        <end position="1144"/>
    </location>
</feature>
<evidence type="ECO:0000313" key="9">
    <source>
        <dbReference type="Proteomes" id="UP000233654"/>
    </source>
</evidence>
<feature type="compositionally biased region" description="Low complexity" evidence="4">
    <location>
        <begin position="958"/>
        <end position="1015"/>
    </location>
</feature>
<evidence type="ECO:0008006" key="10">
    <source>
        <dbReference type="Google" id="ProtNLM"/>
    </source>
</evidence>
<dbReference type="GO" id="GO:0030246">
    <property type="term" value="F:carbohydrate binding"/>
    <property type="evidence" value="ECO:0007669"/>
    <property type="project" value="InterPro"/>
</dbReference>
<dbReference type="SUPFAM" id="SSF117074">
    <property type="entry name" value="Hypothetical protein PA1324"/>
    <property type="match status" value="1"/>
</dbReference>
<dbReference type="Gene3D" id="2.60.40.1190">
    <property type="match status" value="1"/>
</dbReference>
<sequence>MTYFRKYKMVILLILVIALTTLAWSTTLASPARSETQVAPDVINHPAGGPAGVYVFYDWQNLDPNTYPITGGHILVTWDKVEVGPNTYDWSWPDNWINSLASLGKEVGLAFNAYDGQCCGGISIPAYLKQQSPSTVVTCSDDAKIPRYWDPDYKTAFSSFVHAMGHRYNNDPRIAWVQISVGVYGEPTPAEDGYYSCMKQAGLTSDMWLNFVKWSIDVHRDAFPDKQLLLQMVPYFEKRSERIAFTDYAASQGVGLKHSALKPDGGDEMIYDDPNSSTFGGGQYDPLIKWGDKVATAWEGYDTLSWSLKGRTASMWGIYNALDKHPDYFTLDIPLIVADDRQDLVRFANTYAGRSLVNTPSVWVALRETQYTYFPDRGNFEFWLYQDDSAPGGRTVPLWNVSSAAEGRYTRRTDQGSGHPNMYFNVDNRYAFGSRHQATITVTYYDQGNDRWELHYDAYDDPDKLAGTVYKQNTRTWKQTQFTVADAHFGDRQPGGNDFRIWSANDGDETIHFVDVVVQPGVPVTLILEPGVNGYQGLKDTYIDAWSPMSNFGTEPGIWVRSRDVMYGLLAFDLAALPRNAAVVSATLHLYQQDVSNTSNNLTLAAHRLLRPWDESATTWKMATSHTPWTAPGATGDLDRVAAAVSSVELRPSAMGPISLNVTSLVQLWANNPSANYGLLLSGTSGGSVAYDFGSTSTTSPEARPRLTIEYFEPSQATPTPTRTPTRQVTATSTPTSGPTPTRTPSAPARSLVSRRAVNPPTIDGNLAEWVQSEHALLDASTVDYLTGQVNPSATDISARVYSMWDDNWLYFAARVEDDVIVRDSANIWWDDGLELALDGANDQVSGGTDDHQFNVASDGARMEFGWQSVPDAQLVAKRRAGGYDVELAVPATILASGALVEGKTMGFTVGLIDDDDGGDRSGSQDSYMVWEGRNTVNGAADFGKLILHAAIDGPTTTPSATAAATATPPRTNTPTNTPLPTATATRTPSPTATSTETWTPSPTLTPTATPTATPDVGTVDGVAFDDLNGDSSWNVGEPGLASAVLVLKRDQAETYTATSNADGIFAFDGIAPGQYVLIEKIPPPGYQINTIPVVLEVRANQHLPNVNIAHKAASTPTATATRTWTPSPTAMATATPTATHPPT</sequence>
<feature type="non-terminal residue" evidence="8">
    <location>
        <position position="1144"/>
    </location>
</feature>
<keyword evidence="3" id="KW-0732">Signal</keyword>
<dbReference type="InterPro" id="IPR013783">
    <property type="entry name" value="Ig-like_fold"/>
</dbReference>
<dbReference type="GO" id="GO:0005576">
    <property type="term" value="C:extracellular region"/>
    <property type="evidence" value="ECO:0007669"/>
    <property type="project" value="UniProtKB-SubCell"/>
</dbReference>
<evidence type="ECO:0000259" key="7">
    <source>
        <dbReference type="Pfam" id="PF24517"/>
    </source>
</evidence>
<evidence type="ECO:0000256" key="2">
    <source>
        <dbReference type="ARBA" id="ARBA00022525"/>
    </source>
</evidence>
<comment type="caution">
    <text evidence="8">The sequence shown here is derived from an EMBL/GenBank/DDBJ whole genome shotgun (WGS) entry which is preliminary data.</text>
</comment>
<dbReference type="NCBIfam" id="NF033679">
    <property type="entry name" value="DNRLRE_dom"/>
    <property type="match status" value="1"/>
</dbReference>